<dbReference type="EMBL" id="LGTZ01000832">
    <property type="protein sequence ID" value="OJD23280.1"/>
    <property type="molecule type" value="Genomic_DNA"/>
</dbReference>
<dbReference type="InterPro" id="IPR022190">
    <property type="entry name" value="DUF3716"/>
</dbReference>
<sequence length="327" mass="35707">MAAVSDISLALDARPMDLSAKHSRRQIALGLHIGYDIVVGGFRTPKSSFTISRCAKKGRTEPIYRSTVSFNSSDGHLAADGTWQSMDSHSNGPWSNEYPAGGRDCESAYTRAVTVLGNDTENYFATIPFTVHAGLREGGRNYTWNNGDHTASRTTLVFSNMLTGNAAVGLRPTFSDMGAGVQERGFRPRALFDEDNRISLKAAYAVPMPSPPLMPASPIGEILSQLPRLRRIIWRRRKHNHEYDVRRISKSSHREAVLIQTRGQSVCSYNDMCTGCQSGCGPFTICVVAKANVEGSPRSGACANCVWRSVPGECSLRQASNRDTESG</sequence>
<proteinExistence type="predicted"/>
<accession>A0A1J9Q443</accession>
<dbReference type="VEuPathDB" id="FungiDB:ACJ73_05365"/>
<protein>
    <submittedName>
        <fullName evidence="1">Uncharacterized protein</fullName>
    </submittedName>
</protein>
<gene>
    <name evidence="1" type="ORF">ACJ73_05365</name>
</gene>
<evidence type="ECO:0000313" key="2">
    <source>
        <dbReference type="Proteomes" id="UP000242791"/>
    </source>
</evidence>
<organism evidence="1 2">
    <name type="scientific">Blastomyces percursus</name>
    <dbReference type="NCBI Taxonomy" id="1658174"/>
    <lineage>
        <taxon>Eukaryota</taxon>
        <taxon>Fungi</taxon>
        <taxon>Dikarya</taxon>
        <taxon>Ascomycota</taxon>
        <taxon>Pezizomycotina</taxon>
        <taxon>Eurotiomycetes</taxon>
        <taxon>Eurotiomycetidae</taxon>
        <taxon>Onygenales</taxon>
        <taxon>Ajellomycetaceae</taxon>
        <taxon>Blastomyces</taxon>
    </lineage>
</organism>
<comment type="caution">
    <text evidence="1">The sequence shown here is derived from an EMBL/GenBank/DDBJ whole genome shotgun (WGS) entry which is preliminary data.</text>
</comment>
<dbReference type="Proteomes" id="UP000242791">
    <property type="component" value="Unassembled WGS sequence"/>
</dbReference>
<evidence type="ECO:0000313" key="1">
    <source>
        <dbReference type="EMBL" id="OJD23280.1"/>
    </source>
</evidence>
<dbReference type="AlphaFoldDB" id="A0A1J9Q443"/>
<dbReference type="OrthoDB" id="3720380at2759"/>
<name>A0A1J9Q443_9EURO</name>
<dbReference type="Pfam" id="PF12511">
    <property type="entry name" value="DUF3716"/>
    <property type="match status" value="1"/>
</dbReference>
<keyword evidence="2" id="KW-1185">Reference proteome</keyword>
<reference evidence="1 2" key="1">
    <citation type="submission" date="2015-08" db="EMBL/GenBank/DDBJ databases">
        <title>Emmonsia species relationships and genome sequence.</title>
        <authorList>
            <person name="Cuomo C.A."/>
            <person name="Schwartz I.S."/>
            <person name="Kenyon C."/>
            <person name="De Hoog G.S."/>
            <person name="Govender N.P."/>
            <person name="Botha A."/>
            <person name="Moreno L."/>
            <person name="De Vries M."/>
            <person name="Munoz J.F."/>
            <person name="Stielow J.B."/>
        </authorList>
    </citation>
    <scope>NUCLEOTIDE SEQUENCE [LARGE SCALE GENOMIC DNA]</scope>
    <source>
        <strain evidence="1 2">EI222</strain>
    </source>
</reference>